<evidence type="ECO:0000256" key="12">
    <source>
        <dbReference type="ARBA" id="ARBA00023136"/>
    </source>
</evidence>
<evidence type="ECO:0000256" key="19">
    <source>
        <dbReference type="PIRSR" id="PIRSR601382-2"/>
    </source>
</evidence>
<dbReference type="PANTHER" id="PTHR11742:SF6">
    <property type="entry name" value="MANNOSYL-OLIGOSACCHARIDE ALPHA-1,2-MANNOSIDASE IA-RELATED"/>
    <property type="match status" value="1"/>
</dbReference>
<evidence type="ECO:0000256" key="4">
    <source>
        <dbReference type="ARBA" id="ARBA00007658"/>
    </source>
</evidence>
<proteinExistence type="inferred from homology"/>
<gene>
    <name evidence="23" type="primary">Acey_s0175.g501</name>
    <name evidence="23" type="ORF">Y032_0175g501</name>
</gene>
<dbReference type="OrthoDB" id="8118055at2759"/>
<evidence type="ECO:0000256" key="16">
    <source>
        <dbReference type="ARBA" id="ARBA00047669"/>
    </source>
</evidence>
<evidence type="ECO:0000256" key="3">
    <source>
        <dbReference type="ARBA" id="ARBA00004922"/>
    </source>
</evidence>
<keyword evidence="6 19" id="KW-0479">Metal-binding</keyword>
<feature type="active site" evidence="18">
    <location>
        <position position="367"/>
    </location>
</feature>
<evidence type="ECO:0000256" key="17">
    <source>
        <dbReference type="ARBA" id="ARBA00048605"/>
    </source>
</evidence>
<dbReference type="PANTHER" id="PTHR11742">
    <property type="entry name" value="MANNOSYL-OLIGOSACCHARIDE ALPHA-1,2-MANNOSIDASE-RELATED"/>
    <property type="match status" value="1"/>
</dbReference>
<evidence type="ECO:0000256" key="20">
    <source>
        <dbReference type="PIRSR" id="PIRSR601382-3"/>
    </source>
</evidence>
<dbReference type="AlphaFoldDB" id="A0A016STV7"/>
<keyword evidence="12" id="KW-0472">Membrane</keyword>
<comment type="cofactor">
    <cofactor evidence="1 19">
        <name>Ca(2+)</name>
        <dbReference type="ChEBI" id="CHEBI:29108"/>
    </cofactor>
</comment>
<evidence type="ECO:0000256" key="9">
    <source>
        <dbReference type="ARBA" id="ARBA00022968"/>
    </source>
</evidence>
<evidence type="ECO:0000256" key="21">
    <source>
        <dbReference type="RuleBase" id="RU361193"/>
    </source>
</evidence>
<organism evidence="23 24">
    <name type="scientific">Ancylostoma ceylanicum</name>
    <dbReference type="NCBI Taxonomy" id="53326"/>
    <lineage>
        <taxon>Eukaryota</taxon>
        <taxon>Metazoa</taxon>
        <taxon>Ecdysozoa</taxon>
        <taxon>Nematoda</taxon>
        <taxon>Chromadorea</taxon>
        <taxon>Rhabditida</taxon>
        <taxon>Rhabditina</taxon>
        <taxon>Rhabditomorpha</taxon>
        <taxon>Strongyloidea</taxon>
        <taxon>Ancylostomatidae</taxon>
        <taxon>Ancylostomatinae</taxon>
        <taxon>Ancylostoma</taxon>
    </lineage>
</organism>
<evidence type="ECO:0000313" key="24">
    <source>
        <dbReference type="Proteomes" id="UP000024635"/>
    </source>
</evidence>
<evidence type="ECO:0000256" key="14">
    <source>
        <dbReference type="ARBA" id="ARBA00023180"/>
    </source>
</evidence>
<dbReference type="STRING" id="53326.A0A016STV7"/>
<comment type="caution">
    <text evidence="23">The sequence shown here is derived from an EMBL/GenBank/DDBJ whole genome shotgun (WGS) entry which is preliminary data.</text>
</comment>
<feature type="binding site" evidence="19">
    <location>
        <position position="589"/>
    </location>
    <ligand>
        <name>Ca(2+)</name>
        <dbReference type="ChEBI" id="CHEBI:29108"/>
    </ligand>
</feature>
<keyword evidence="9" id="KW-0735">Signal-anchor</keyword>
<feature type="active site" evidence="18">
    <location>
        <position position="503"/>
    </location>
</feature>
<comment type="pathway">
    <text evidence="3">Protein modification; protein glycosylation.</text>
</comment>
<evidence type="ECO:0000256" key="13">
    <source>
        <dbReference type="ARBA" id="ARBA00023157"/>
    </source>
</evidence>
<evidence type="ECO:0000313" key="23">
    <source>
        <dbReference type="EMBL" id="EYB94123.1"/>
    </source>
</evidence>
<keyword evidence="5" id="KW-0812">Transmembrane</keyword>
<dbReference type="GO" id="GO:0005783">
    <property type="term" value="C:endoplasmic reticulum"/>
    <property type="evidence" value="ECO:0007669"/>
    <property type="project" value="TreeGrafter"/>
</dbReference>
<dbReference type="GO" id="GO:0005975">
    <property type="term" value="P:carbohydrate metabolic process"/>
    <property type="evidence" value="ECO:0007669"/>
    <property type="project" value="InterPro"/>
</dbReference>
<evidence type="ECO:0000256" key="6">
    <source>
        <dbReference type="ARBA" id="ARBA00022723"/>
    </source>
</evidence>
<keyword evidence="14" id="KW-0325">Glycoprotein</keyword>
<comment type="catalytic activity">
    <reaction evidence="17">
        <text>N(4)-(alpha-D-Man-(1-&gt;2)-alpha-D-Man-(1-&gt;2)-alpha-D-Man-(1-&gt;3)-[alpha-D-Man-(1-&gt;2)-alpha-D-Man-(1-&gt;3)-[alpha-D-Man-(1-&gt;2)-alpha-D-Man-(1-&gt;6)]-alpha-D-Man-(1-&gt;6)]-beta-D-Man-(1-&gt;4)-beta-D-GlcNAc-(1-&gt;4)-beta-D-GlcNAc)-L-asparaginyl-[protein] (N-glucan mannose isomer 9A1,2,3B1,2,3) + 4 H2O = N(4)-(alpha-D-Man-(1-&gt;3)-[alpha-D-Man-(1-&gt;3)-[alpha-D-Man-(1-&gt;6)]-alpha-D-Man-(1-&gt;6)]-beta-D-Man-(1-&gt;4)-beta-D-GlcNAc-(1-&gt;4)-beta-D-GlcNAc)-L-asparaginyl-[protein] (N-glucan mannose isomer 5A1,2) + 4 beta-D-mannose</text>
        <dbReference type="Rhea" id="RHEA:56008"/>
        <dbReference type="Rhea" id="RHEA-COMP:14356"/>
        <dbReference type="Rhea" id="RHEA-COMP:14367"/>
        <dbReference type="ChEBI" id="CHEBI:15377"/>
        <dbReference type="ChEBI" id="CHEBI:28563"/>
        <dbReference type="ChEBI" id="CHEBI:59087"/>
        <dbReference type="ChEBI" id="CHEBI:139493"/>
        <dbReference type="EC" id="3.2.1.113"/>
    </reaction>
</comment>
<comment type="subcellular location">
    <subcellularLocation>
        <location evidence="2">Golgi apparatus membrane</location>
        <topology evidence="2">Single-pass type II membrane protein</topology>
    </subcellularLocation>
</comment>
<keyword evidence="11" id="KW-0333">Golgi apparatus</keyword>
<evidence type="ECO:0000256" key="18">
    <source>
        <dbReference type="PIRSR" id="PIRSR601382-1"/>
    </source>
</evidence>
<dbReference type="EMBL" id="JARK01001511">
    <property type="protein sequence ID" value="EYB94123.1"/>
    <property type="molecule type" value="Genomic_DNA"/>
</dbReference>
<dbReference type="GO" id="GO:0004571">
    <property type="term" value="F:mannosyl-oligosaccharide 1,2-alpha-mannosidase activity"/>
    <property type="evidence" value="ECO:0007669"/>
    <property type="project" value="UniProtKB-EC"/>
</dbReference>
<comment type="similarity">
    <text evidence="4 21">Belongs to the glycosyl hydrolase 47 family.</text>
</comment>
<evidence type="ECO:0000256" key="2">
    <source>
        <dbReference type="ARBA" id="ARBA00004323"/>
    </source>
</evidence>
<keyword evidence="24" id="KW-1185">Reference proteome</keyword>
<dbReference type="GO" id="GO:0000139">
    <property type="term" value="C:Golgi membrane"/>
    <property type="evidence" value="ECO:0007669"/>
    <property type="project" value="UniProtKB-SubCell"/>
</dbReference>
<dbReference type="GO" id="GO:0006491">
    <property type="term" value="P:N-glycan processing"/>
    <property type="evidence" value="ECO:0007669"/>
    <property type="project" value="UniProtKB-ARBA"/>
</dbReference>
<evidence type="ECO:0000256" key="5">
    <source>
        <dbReference type="ARBA" id="ARBA00022692"/>
    </source>
</evidence>
<dbReference type="SUPFAM" id="SSF48225">
    <property type="entry name" value="Seven-hairpin glycosidases"/>
    <property type="match status" value="1"/>
</dbReference>
<evidence type="ECO:0000256" key="22">
    <source>
        <dbReference type="SAM" id="MobiDB-lite"/>
    </source>
</evidence>
<dbReference type="PRINTS" id="PR00747">
    <property type="entry name" value="GLYHDRLASE47"/>
</dbReference>
<dbReference type="EC" id="3.2.1.-" evidence="21"/>
<dbReference type="Pfam" id="PF01532">
    <property type="entry name" value="Glyco_hydro_47"/>
    <property type="match status" value="1"/>
</dbReference>
<sequence>MEYKESFLATIREMCEKLQKSLLSFCSNLLCVAEGSLDNKTEKEPYAYLSPAIPDPDHPRPGSIPGGDDRENSYAHLQGCLLEETRPRICVGAMILLPCGDARGLERKNLQAQEAAELRRKAEEAGIIPPPIPKPEVAAADDSEARRVTVKQMTKFAWDNYRKYAWGSNELRPVSKKGHSASVFGAGDIGATIVDAIDTLWIMGLKEEYEQARSWIQHSLDFSRAARGDLSVFETNIRFVGGLLSIYALTNDRMYVEKAESIAKLLLPAFDTPTGIPYALVNPTTGSTKNYGWASGGCSILSEFGSLQLEFDYLSHVSGNKIYSEKVQKIRNFLTQMEKPKGLYPLYLNPRTGKWGSLDHSIGALGDSFYEYLLKHWLITGKKDELTKNEYDAAVFAMEKKMLFESQQQKLWYFANLRGSRVEHKMEHLACFSGGMFALHSANEDNSTAAAHYLDLAEKLAHTCHESYVRTAVGIGPEAFRFTKDVEAQAVSTNEKYYILRPEVVETWFYLWRITKQDKYREWAWNVVLALEKHAKVEAGYSGIRDVYSVPVEYDDVQQSFIFAELFKYLYLIFSDDNVLPLDRWVFNTEAHPFPVRS</sequence>
<keyword evidence="7 21" id="KW-0378">Hydrolase</keyword>
<keyword evidence="13 20" id="KW-1015">Disulfide bond</keyword>
<feature type="active site" description="Proton donor" evidence="18">
    <location>
        <position position="478"/>
    </location>
</feature>
<accession>A0A016STV7</accession>
<dbReference type="InterPro" id="IPR001382">
    <property type="entry name" value="Glyco_hydro_47"/>
</dbReference>
<dbReference type="Proteomes" id="UP000024635">
    <property type="component" value="Unassembled WGS sequence"/>
</dbReference>
<dbReference type="GO" id="GO:0005509">
    <property type="term" value="F:calcium ion binding"/>
    <property type="evidence" value="ECO:0007669"/>
    <property type="project" value="InterPro"/>
</dbReference>
<comment type="catalytic activity">
    <reaction evidence="16">
        <text>N(4)-(alpha-D-Man-(1-&gt;2)-alpha-D-Man-(1-&gt;2)-alpha-D-Man-(1-&gt;3)-[alpha-D-Man-(1-&gt;3)-[alpha-D-Man-(1-&gt;2)-alpha-D-Man-(1-&gt;6)]-alpha-D-Man-(1-&gt;6)]-beta-D-Man-(1-&gt;4)-beta-D-GlcNAc-(1-&gt;4)-beta-D-GlcNAc)-L-asparaginyl-[protein] (N-glucan mannose isomer 8A1,2,3B1,3) + 3 H2O = N(4)-(alpha-D-Man-(1-&gt;3)-[alpha-D-Man-(1-&gt;3)-[alpha-D-Man-(1-&gt;6)]-alpha-D-Man-(1-&gt;6)]-beta-D-Man-(1-&gt;4)-beta-D-GlcNAc-(1-&gt;4)-beta-D-GlcNAc)-L-asparaginyl-[protein] (N-glucan mannose isomer 5A1,2) + 3 beta-D-mannose</text>
        <dbReference type="Rhea" id="RHEA:56028"/>
        <dbReference type="Rhea" id="RHEA-COMP:14358"/>
        <dbReference type="Rhea" id="RHEA-COMP:14367"/>
        <dbReference type="ChEBI" id="CHEBI:15377"/>
        <dbReference type="ChEBI" id="CHEBI:28563"/>
        <dbReference type="ChEBI" id="CHEBI:59087"/>
        <dbReference type="ChEBI" id="CHEBI:60628"/>
        <dbReference type="EC" id="3.2.1.113"/>
    </reaction>
</comment>
<keyword evidence="10" id="KW-1133">Transmembrane helix</keyword>
<dbReference type="InterPro" id="IPR012341">
    <property type="entry name" value="6hp_glycosidase-like_sf"/>
</dbReference>
<feature type="region of interest" description="Disordered" evidence="22">
    <location>
        <begin position="48"/>
        <end position="69"/>
    </location>
</feature>
<keyword evidence="8 19" id="KW-0106">Calcium</keyword>
<evidence type="ECO:0000256" key="1">
    <source>
        <dbReference type="ARBA" id="ARBA00001913"/>
    </source>
</evidence>
<protein>
    <recommendedName>
        <fullName evidence="21">alpha-1,2-Mannosidase</fullName>
        <ecNumber evidence="21">3.2.1.-</ecNumber>
    </recommendedName>
</protein>
<keyword evidence="15 21" id="KW-0326">Glycosidase</keyword>
<evidence type="ECO:0000256" key="7">
    <source>
        <dbReference type="ARBA" id="ARBA00022801"/>
    </source>
</evidence>
<feature type="disulfide bond" evidence="20">
    <location>
        <begin position="431"/>
        <end position="464"/>
    </location>
</feature>
<name>A0A016STV7_9BILA</name>
<dbReference type="InterPro" id="IPR036026">
    <property type="entry name" value="Seven-hairpin_glycosidases"/>
</dbReference>
<reference evidence="24" key="1">
    <citation type="journal article" date="2015" name="Nat. Genet.">
        <title>The genome and transcriptome of the zoonotic hookworm Ancylostoma ceylanicum identify infection-specific gene families.</title>
        <authorList>
            <person name="Schwarz E.M."/>
            <person name="Hu Y."/>
            <person name="Antoshechkin I."/>
            <person name="Miller M.M."/>
            <person name="Sternberg P.W."/>
            <person name="Aroian R.V."/>
        </authorList>
    </citation>
    <scope>NUCLEOTIDE SEQUENCE</scope>
    <source>
        <strain evidence="24">HY135</strain>
    </source>
</reference>
<dbReference type="FunFam" id="1.50.10.10:FF:000017">
    <property type="entry name" value="alpha-1,2-Mannosidase"/>
    <property type="match status" value="1"/>
</dbReference>
<feature type="active site" description="Proton donor" evidence="18">
    <location>
        <position position="234"/>
    </location>
</feature>
<dbReference type="InterPro" id="IPR050749">
    <property type="entry name" value="Glycosyl_Hydrolase_47"/>
</dbReference>
<evidence type="ECO:0000256" key="8">
    <source>
        <dbReference type="ARBA" id="ARBA00022837"/>
    </source>
</evidence>
<evidence type="ECO:0000256" key="15">
    <source>
        <dbReference type="ARBA" id="ARBA00023295"/>
    </source>
</evidence>
<evidence type="ECO:0000256" key="10">
    <source>
        <dbReference type="ARBA" id="ARBA00022989"/>
    </source>
</evidence>
<dbReference type="Gene3D" id="1.50.10.10">
    <property type="match status" value="1"/>
</dbReference>
<evidence type="ECO:0000256" key="11">
    <source>
        <dbReference type="ARBA" id="ARBA00023034"/>
    </source>
</evidence>